<evidence type="ECO:0000313" key="1">
    <source>
        <dbReference type="EMBL" id="GFY57118.1"/>
    </source>
</evidence>
<keyword evidence="2" id="KW-1185">Reference proteome</keyword>
<gene>
    <name evidence="1" type="ORF">TNIN_105291</name>
</gene>
<protein>
    <submittedName>
        <fullName evidence="1">Uncharacterized protein</fullName>
    </submittedName>
</protein>
<dbReference type="Proteomes" id="UP000886998">
    <property type="component" value="Unassembled WGS sequence"/>
</dbReference>
<organism evidence="1 2">
    <name type="scientific">Trichonephila inaurata madagascariensis</name>
    <dbReference type="NCBI Taxonomy" id="2747483"/>
    <lineage>
        <taxon>Eukaryota</taxon>
        <taxon>Metazoa</taxon>
        <taxon>Ecdysozoa</taxon>
        <taxon>Arthropoda</taxon>
        <taxon>Chelicerata</taxon>
        <taxon>Arachnida</taxon>
        <taxon>Araneae</taxon>
        <taxon>Araneomorphae</taxon>
        <taxon>Entelegynae</taxon>
        <taxon>Araneoidea</taxon>
        <taxon>Nephilidae</taxon>
        <taxon>Trichonephila</taxon>
        <taxon>Trichonephila inaurata</taxon>
    </lineage>
</organism>
<dbReference type="EMBL" id="BMAV01011339">
    <property type="protein sequence ID" value="GFY57118.1"/>
    <property type="molecule type" value="Genomic_DNA"/>
</dbReference>
<proteinExistence type="predicted"/>
<name>A0A8X6XPX8_9ARAC</name>
<accession>A0A8X6XPX8</accession>
<evidence type="ECO:0000313" key="2">
    <source>
        <dbReference type="Proteomes" id="UP000886998"/>
    </source>
</evidence>
<comment type="caution">
    <text evidence="1">The sequence shown here is derived from an EMBL/GenBank/DDBJ whole genome shotgun (WGS) entry which is preliminary data.</text>
</comment>
<sequence>MAFLTRHYALSLYNGVSDCVKWALSFRKVHLSFLSLFTSTVFPPVRNGSGYESWLQNAPRCVRGLWVRVFIRILANVGRWLR</sequence>
<reference evidence="1" key="1">
    <citation type="submission" date="2020-08" db="EMBL/GenBank/DDBJ databases">
        <title>Multicomponent nature underlies the extraordinary mechanical properties of spider dragline silk.</title>
        <authorList>
            <person name="Kono N."/>
            <person name="Nakamura H."/>
            <person name="Mori M."/>
            <person name="Yoshida Y."/>
            <person name="Ohtoshi R."/>
            <person name="Malay A.D."/>
            <person name="Moran D.A.P."/>
            <person name="Tomita M."/>
            <person name="Numata K."/>
            <person name="Arakawa K."/>
        </authorList>
    </citation>
    <scope>NUCLEOTIDE SEQUENCE</scope>
</reference>
<dbReference type="AlphaFoldDB" id="A0A8X6XPX8"/>